<evidence type="ECO:0000313" key="2">
    <source>
        <dbReference type="EMBL" id="OIQ92531.1"/>
    </source>
</evidence>
<accession>A0A1J5RSS5</accession>
<dbReference type="EMBL" id="MLJW01000229">
    <property type="protein sequence ID" value="OIQ92531.1"/>
    <property type="molecule type" value="Genomic_DNA"/>
</dbReference>
<dbReference type="GO" id="GO:0090071">
    <property type="term" value="P:negative regulation of ribosome biogenesis"/>
    <property type="evidence" value="ECO:0007669"/>
    <property type="project" value="TreeGrafter"/>
</dbReference>
<reference evidence="2" key="1">
    <citation type="submission" date="2016-10" db="EMBL/GenBank/DDBJ databases">
        <title>Sequence of Gallionella enrichment culture.</title>
        <authorList>
            <person name="Poehlein A."/>
            <person name="Muehling M."/>
            <person name="Daniel R."/>
        </authorList>
    </citation>
    <scope>NUCLEOTIDE SEQUENCE</scope>
</reference>
<dbReference type="GO" id="GO:0043023">
    <property type="term" value="F:ribosomal large subunit binding"/>
    <property type="evidence" value="ECO:0007669"/>
    <property type="project" value="TreeGrafter"/>
</dbReference>
<comment type="similarity">
    <text evidence="1">Belongs to the Iojap/RsfS family.</text>
</comment>
<dbReference type="AlphaFoldDB" id="A0A1J5RSS5"/>
<comment type="caution">
    <text evidence="2">The sequence shown here is derived from an EMBL/GenBank/DDBJ whole genome shotgun (WGS) entry which is preliminary data.</text>
</comment>
<protein>
    <submittedName>
        <fullName evidence="2">Ribosomal silencing factor RsfS</fullName>
    </submittedName>
</protein>
<name>A0A1J5RSS5_9ZZZZ</name>
<dbReference type="Gene3D" id="3.30.460.10">
    <property type="entry name" value="Beta Polymerase, domain 2"/>
    <property type="match status" value="1"/>
</dbReference>
<sequence length="134" mass="14748">MTLEHKAITAPLPQPLDPDQVVATVTASLEDDKADDILVVDLRGRSSVADHLVIASGRSQRQVAAMADHLHFKLKHLGLPVSVEGQTQGDWVLIDAGDIVVHLFRPEVRSFYGLERMWGLKTPERAEPVITPLD</sequence>
<dbReference type="Pfam" id="PF02410">
    <property type="entry name" value="RsfS"/>
    <property type="match status" value="1"/>
</dbReference>
<dbReference type="InterPro" id="IPR004394">
    <property type="entry name" value="Iojap/RsfS/C7orf30"/>
</dbReference>
<proteinExistence type="inferred from homology"/>
<gene>
    <name evidence="2" type="primary">rsfS_7</name>
    <name evidence="2" type="ORF">GALL_255230</name>
</gene>
<dbReference type="PANTHER" id="PTHR21043">
    <property type="entry name" value="IOJAP SUPERFAMILY ORTHOLOG"/>
    <property type="match status" value="1"/>
</dbReference>
<evidence type="ECO:0000256" key="1">
    <source>
        <dbReference type="ARBA" id="ARBA00010574"/>
    </source>
</evidence>
<dbReference type="SUPFAM" id="SSF81301">
    <property type="entry name" value="Nucleotidyltransferase"/>
    <property type="match status" value="1"/>
</dbReference>
<dbReference type="HAMAP" id="MF_01477">
    <property type="entry name" value="Iojap_RsfS"/>
    <property type="match status" value="1"/>
</dbReference>
<dbReference type="InterPro" id="IPR043519">
    <property type="entry name" value="NT_sf"/>
</dbReference>
<organism evidence="2">
    <name type="scientific">mine drainage metagenome</name>
    <dbReference type="NCBI Taxonomy" id="410659"/>
    <lineage>
        <taxon>unclassified sequences</taxon>
        <taxon>metagenomes</taxon>
        <taxon>ecological metagenomes</taxon>
    </lineage>
</organism>
<dbReference type="GO" id="GO:0017148">
    <property type="term" value="P:negative regulation of translation"/>
    <property type="evidence" value="ECO:0007669"/>
    <property type="project" value="TreeGrafter"/>
</dbReference>
<dbReference type="PANTHER" id="PTHR21043:SF0">
    <property type="entry name" value="MITOCHONDRIAL ASSEMBLY OF RIBOSOMAL LARGE SUBUNIT PROTEIN 1"/>
    <property type="match status" value="1"/>
</dbReference>
<dbReference type="NCBIfam" id="TIGR00090">
    <property type="entry name" value="rsfS_iojap_ybeB"/>
    <property type="match status" value="1"/>
</dbReference>